<evidence type="ECO:0000313" key="1">
    <source>
        <dbReference type="EMBL" id="KIM65109.1"/>
    </source>
</evidence>
<gene>
    <name evidence="1" type="ORF">SCLCIDRAFT_1212599</name>
</gene>
<sequence>MGESPREFEPRRYHDMFFYQQVAITYVHYFLVSAVGLRAFEQWFFGGGTLTMWLQVPPDYSKSSNMSACR</sequence>
<dbReference type="EMBL" id="KN822024">
    <property type="protein sequence ID" value="KIM65109.1"/>
    <property type="molecule type" value="Genomic_DNA"/>
</dbReference>
<organism evidence="1 2">
    <name type="scientific">Scleroderma citrinum Foug A</name>
    <dbReference type="NCBI Taxonomy" id="1036808"/>
    <lineage>
        <taxon>Eukaryota</taxon>
        <taxon>Fungi</taxon>
        <taxon>Dikarya</taxon>
        <taxon>Basidiomycota</taxon>
        <taxon>Agaricomycotina</taxon>
        <taxon>Agaricomycetes</taxon>
        <taxon>Agaricomycetidae</taxon>
        <taxon>Boletales</taxon>
        <taxon>Sclerodermatineae</taxon>
        <taxon>Sclerodermataceae</taxon>
        <taxon>Scleroderma</taxon>
    </lineage>
</organism>
<name>A0A0C3E9W2_9AGAM</name>
<proteinExistence type="predicted"/>
<keyword evidence="2" id="KW-1185">Reference proteome</keyword>
<reference evidence="2" key="2">
    <citation type="submission" date="2015-01" db="EMBL/GenBank/DDBJ databases">
        <title>Evolutionary Origins and Diversification of the Mycorrhizal Mutualists.</title>
        <authorList>
            <consortium name="DOE Joint Genome Institute"/>
            <consortium name="Mycorrhizal Genomics Consortium"/>
            <person name="Kohler A."/>
            <person name="Kuo A."/>
            <person name="Nagy L.G."/>
            <person name="Floudas D."/>
            <person name="Copeland A."/>
            <person name="Barry K.W."/>
            <person name="Cichocki N."/>
            <person name="Veneault-Fourrey C."/>
            <person name="LaButti K."/>
            <person name="Lindquist E.A."/>
            <person name="Lipzen A."/>
            <person name="Lundell T."/>
            <person name="Morin E."/>
            <person name="Murat C."/>
            <person name="Riley R."/>
            <person name="Ohm R."/>
            <person name="Sun H."/>
            <person name="Tunlid A."/>
            <person name="Henrissat B."/>
            <person name="Grigoriev I.V."/>
            <person name="Hibbett D.S."/>
            <person name="Martin F."/>
        </authorList>
    </citation>
    <scope>NUCLEOTIDE SEQUENCE [LARGE SCALE GENOMIC DNA]</scope>
    <source>
        <strain evidence="2">Foug A</strain>
    </source>
</reference>
<dbReference type="AlphaFoldDB" id="A0A0C3E9W2"/>
<dbReference type="Proteomes" id="UP000053989">
    <property type="component" value="Unassembled WGS sequence"/>
</dbReference>
<accession>A0A0C3E9W2</accession>
<reference evidence="1 2" key="1">
    <citation type="submission" date="2014-04" db="EMBL/GenBank/DDBJ databases">
        <authorList>
            <consortium name="DOE Joint Genome Institute"/>
            <person name="Kuo A."/>
            <person name="Kohler A."/>
            <person name="Nagy L.G."/>
            <person name="Floudas D."/>
            <person name="Copeland A."/>
            <person name="Barry K.W."/>
            <person name="Cichocki N."/>
            <person name="Veneault-Fourrey C."/>
            <person name="LaButti K."/>
            <person name="Lindquist E.A."/>
            <person name="Lipzen A."/>
            <person name="Lundell T."/>
            <person name="Morin E."/>
            <person name="Murat C."/>
            <person name="Sun H."/>
            <person name="Tunlid A."/>
            <person name="Henrissat B."/>
            <person name="Grigoriev I.V."/>
            <person name="Hibbett D.S."/>
            <person name="Martin F."/>
            <person name="Nordberg H.P."/>
            <person name="Cantor M.N."/>
            <person name="Hua S.X."/>
        </authorList>
    </citation>
    <scope>NUCLEOTIDE SEQUENCE [LARGE SCALE GENOMIC DNA]</scope>
    <source>
        <strain evidence="1 2">Foug A</strain>
    </source>
</reference>
<dbReference type="InParanoid" id="A0A0C3E9W2"/>
<evidence type="ECO:0000313" key="2">
    <source>
        <dbReference type="Proteomes" id="UP000053989"/>
    </source>
</evidence>
<protein>
    <submittedName>
        <fullName evidence="1">Uncharacterized protein</fullName>
    </submittedName>
</protein>
<dbReference type="HOGENOM" id="CLU_2759295_0_0_1"/>